<reference evidence="1 2" key="1">
    <citation type="journal article" date="2018" name="Sci. Rep.">
        <title>Genomic signatures of local adaptation to the degree of environmental predictability in rotifers.</title>
        <authorList>
            <person name="Franch-Gras L."/>
            <person name="Hahn C."/>
            <person name="Garcia-Roger E.M."/>
            <person name="Carmona M.J."/>
            <person name="Serra M."/>
            <person name="Gomez A."/>
        </authorList>
    </citation>
    <scope>NUCLEOTIDE SEQUENCE [LARGE SCALE GENOMIC DNA]</scope>
    <source>
        <strain evidence="1">HYR1</strain>
    </source>
</reference>
<proteinExistence type="predicted"/>
<evidence type="ECO:0000313" key="1">
    <source>
        <dbReference type="EMBL" id="RNA13920.1"/>
    </source>
</evidence>
<protein>
    <submittedName>
        <fullName evidence="1">Uncharacterized protein</fullName>
    </submittedName>
</protein>
<evidence type="ECO:0000313" key="2">
    <source>
        <dbReference type="Proteomes" id="UP000276133"/>
    </source>
</evidence>
<gene>
    <name evidence="1" type="ORF">BpHYR1_016108</name>
</gene>
<dbReference type="AlphaFoldDB" id="A0A3M7QRE7"/>
<keyword evidence="2" id="KW-1185">Reference proteome</keyword>
<accession>A0A3M7QRE7</accession>
<dbReference type="Proteomes" id="UP000276133">
    <property type="component" value="Unassembled WGS sequence"/>
</dbReference>
<comment type="caution">
    <text evidence="1">The sequence shown here is derived from an EMBL/GenBank/DDBJ whole genome shotgun (WGS) entry which is preliminary data.</text>
</comment>
<organism evidence="1 2">
    <name type="scientific">Brachionus plicatilis</name>
    <name type="common">Marine rotifer</name>
    <name type="synonym">Brachionus muelleri</name>
    <dbReference type="NCBI Taxonomy" id="10195"/>
    <lineage>
        <taxon>Eukaryota</taxon>
        <taxon>Metazoa</taxon>
        <taxon>Spiralia</taxon>
        <taxon>Gnathifera</taxon>
        <taxon>Rotifera</taxon>
        <taxon>Eurotatoria</taxon>
        <taxon>Monogononta</taxon>
        <taxon>Pseudotrocha</taxon>
        <taxon>Ploima</taxon>
        <taxon>Brachionidae</taxon>
        <taxon>Brachionus</taxon>
    </lineage>
</organism>
<sequence>MCNQTFQNSFEQTDMTDLYSNCTNFCRFEILLYIIVPTRQESVWLDDTNRKLSGSGQVIFERVY</sequence>
<name>A0A3M7QRE7_BRAPC</name>
<dbReference type="EMBL" id="REGN01005300">
    <property type="protein sequence ID" value="RNA13920.1"/>
    <property type="molecule type" value="Genomic_DNA"/>
</dbReference>